<feature type="domain" description="ABC transporter" evidence="8">
    <location>
        <begin position="4"/>
        <end position="253"/>
    </location>
</feature>
<proteinExistence type="inferred from homology"/>
<dbReference type="CDD" id="cd03257">
    <property type="entry name" value="ABC_NikE_OppD_transporters"/>
    <property type="match status" value="1"/>
</dbReference>
<keyword evidence="5" id="KW-0547">Nucleotide-binding</keyword>
<sequence>MSLLAVEDLSISLPIGGRMVPIVEGIDLSLERGEVLGIAGESGSGKTLSAMAVMGLLPKEAEVAGSIRFEGRELTTLGEREFGRIRGNDIAMVFQDPLSSLHPMLTVEGQLTDHLRKHRGLNRRAARARATELLELVRLPNPAKTLRAYPHQLSGGMRQRVAIATALACEPSLLIADEPTTALDVTVQAGIIELLLRLTGEMDIGVMIVTHDLGVLSSIADRLAVFYAGQIVETAAASTVFREPTHPYTEALLAAVPHRDDDGDVVLQPMRGAPPGAGEWAEGCRFNPRCGYVEPVCRVRAPQLLEFVPGHSAACHVKGIAS</sequence>
<dbReference type="GO" id="GO:0005524">
    <property type="term" value="F:ATP binding"/>
    <property type="evidence" value="ECO:0007669"/>
    <property type="project" value="UniProtKB-KW"/>
</dbReference>
<dbReference type="GO" id="GO:0005886">
    <property type="term" value="C:plasma membrane"/>
    <property type="evidence" value="ECO:0007669"/>
    <property type="project" value="UniProtKB-SubCell"/>
</dbReference>
<evidence type="ECO:0000256" key="2">
    <source>
        <dbReference type="ARBA" id="ARBA00005417"/>
    </source>
</evidence>
<dbReference type="InterPro" id="IPR003439">
    <property type="entry name" value="ABC_transporter-like_ATP-bd"/>
</dbReference>
<evidence type="ECO:0000256" key="6">
    <source>
        <dbReference type="ARBA" id="ARBA00022840"/>
    </source>
</evidence>
<reference evidence="9" key="1">
    <citation type="submission" date="2020-12" db="EMBL/GenBank/DDBJ databases">
        <title>Leucobacter sp. CAS1, isolated from Chromium sludge.</title>
        <authorList>
            <person name="Xu Z."/>
        </authorList>
    </citation>
    <scope>NUCLEOTIDE SEQUENCE</scope>
    <source>
        <strain evidence="9">CSA1</strain>
    </source>
</reference>
<evidence type="ECO:0000256" key="7">
    <source>
        <dbReference type="ARBA" id="ARBA00023136"/>
    </source>
</evidence>
<comment type="subcellular location">
    <subcellularLocation>
        <location evidence="1">Cell membrane</location>
        <topology evidence="1">Peripheral membrane protein</topology>
    </subcellularLocation>
</comment>
<keyword evidence="3" id="KW-0813">Transport</keyword>
<dbReference type="Proteomes" id="UP000608530">
    <property type="component" value="Unassembled WGS sequence"/>
</dbReference>
<dbReference type="InterPro" id="IPR027417">
    <property type="entry name" value="P-loop_NTPase"/>
</dbReference>
<evidence type="ECO:0000313" key="9">
    <source>
        <dbReference type="EMBL" id="MBK0417466.1"/>
    </source>
</evidence>
<evidence type="ECO:0000256" key="3">
    <source>
        <dbReference type="ARBA" id="ARBA00022448"/>
    </source>
</evidence>
<dbReference type="NCBIfam" id="TIGR01727">
    <property type="entry name" value="oligo_HPY"/>
    <property type="match status" value="1"/>
</dbReference>
<evidence type="ECO:0000256" key="5">
    <source>
        <dbReference type="ARBA" id="ARBA00022741"/>
    </source>
</evidence>
<protein>
    <submittedName>
        <fullName evidence="9">ABC transporter ATP-binding protein</fullName>
    </submittedName>
</protein>
<dbReference type="Pfam" id="PF00005">
    <property type="entry name" value="ABC_tran"/>
    <property type="match status" value="1"/>
</dbReference>
<dbReference type="InterPro" id="IPR003593">
    <property type="entry name" value="AAA+_ATPase"/>
</dbReference>
<dbReference type="InterPro" id="IPR017871">
    <property type="entry name" value="ABC_transporter-like_CS"/>
</dbReference>
<comment type="caution">
    <text evidence="9">The sequence shown here is derived from an EMBL/GenBank/DDBJ whole genome shotgun (WGS) entry which is preliminary data.</text>
</comment>
<evidence type="ECO:0000259" key="8">
    <source>
        <dbReference type="PROSITE" id="PS50893"/>
    </source>
</evidence>
<dbReference type="GO" id="GO:0015833">
    <property type="term" value="P:peptide transport"/>
    <property type="evidence" value="ECO:0007669"/>
    <property type="project" value="InterPro"/>
</dbReference>
<dbReference type="InterPro" id="IPR050388">
    <property type="entry name" value="ABC_Ni/Peptide_Import"/>
</dbReference>
<dbReference type="GO" id="GO:0016887">
    <property type="term" value="F:ATP hydrolysis activity"/>
    <property type="evidence" value="ECO:0007669"/>
    <property type="project" value="InterPro"/>
</dbReference>
<keyword evidence="4" id="KW-1003">Cell membrane</keyword>
<comment type="similarity">
    <text evidence="2">Belongs to the ABC transporter superfamily.</text>
</comment>
<name>A0A934Q5K7_9MICO</name>
<dbReference type="EMBL" id="JAEHOH010000001">
    <property type="protein sequence ID" value="MBK0417466.1"/>
    <property type="molecule type" value="Genomic_DNA"/>
</dbReference>
<dbReference type="SMART" id="SM00382">
    <property type="entry name" value="AAA"/>
    <property type="match status" value="1"/>
</dbReference>
<dbReference type="PROSITE" id="PS00211">
    <property type="entry name" value="ABC_TRANSPORTER_1"/>
    <property type="match status" value="1"/>
</dbReference>
<keyword evidence="6 9" id="KW-0067">ATP-binding</keyword>
<accession>A0A934Q5K7</accession>
<dbReference type="PROSITE" id="PS50893">
    <property type="entry name" value="ABC_TRANSPORTER_2"/>
    <property type="match status" value="1"/>
</dbReference>
<dbReference type="AlphaFoldDB" id="A0A934Q5K7"/>
<keyword evidence="7" id="KW-0472">Membrane</keyword>
<gene>
    <name evidence="9" type="ORF">JD276_00235</name>
</gene>
<organism evidence="9 10">
    <name type="scientific">Leucobacter chromiisoli</name>
    <dbReference type="NCBI Taxonomy" id="2796471"/>
    <lineage>
        <taxon>Bacteria</taxon>
        <taxon>Bacillati</taxon>
        <taxon>Actinomycetota</taxon>
        <taxon>Actinomycetes</taxon>
        <taxon>Micrococcales</taxon>
        <taxon>Microbacteriaceae</taxon>
        <taxon>Leucobacter</taxon>
    </lineage>
</organism>
<keyword evidence="10" id="KW-1185">Reference proteome</keyword>
<evidence type="ECO:0000256" key="4">
    <source>
        <dbReference type="ARBA" id="ARBA00022475"/>
    </source>
</evidence>
<dbReference type="PANTHER" id="PTHR43297:SF2">
    <property type="entry name" value="DIPEPTIDE TRANSPORT ATP-BINDING PROTEIN DPPD"/>
    <property type="match status" value="1"/>
</dbReference>
<dbReference type="InterPro" id="IPR013563">
    <property type="entry name" value="Oligopep_ABC_C"/>
</dbReference>
<evidence type="ECO:0000313" key="10">
    <source>
        <dbReference type="Proteomes" id="UP000608530"/>
    </source>
</evidence>
<dbReference type="FunFam" id="3.40.50.300:FF:000016">
    <property type="entry name" value="Oligopeptide ABC transporter ATP-binding component"/>
    <property type="match status" value="1"/>
</dbReference>
<dbReference type="Pfam" id="PF08352">
    <property type="entry name" value="oligo_HPY"/>
    <property type="match status" value="1"/>
</dbReference>
<dbReference type="SUPFAM" id="SSF52540">
    <property type="entry name" value="P-loop containing nucleoside triphosphate hydrolases"/>
    <property type="match status" value="1"/>
</dbReference>
<dbReference type="PANTHER" id="PTHR43297">
    <property type="entry name" value="OLIGOPEPTIDE TRANSPORT ATP-BINDING PROTEIN APPD"/>
    <property type="match status" value="1"/>
</dbReference>
<dbReference type="Gene3D" id="3.40.50.300">
    <property type="entry name" value="P-loop containing nucleotide triphosphate hydrolases"/>
    <property type="match status" value="1"/>
</dbReference>
<dbReference type="RefSeq" id="WP_200112585.1">
    <property type="nucleotide sequence ID" value="NZ_JAEHOH010000001.1"/>
</dbReference>
<evidence type="ECO:0000256" key="1">
    <source>
        <dbReference type="ARBA" id="ARBA00004202"/>
    </source>
</evidence>